<dbReference type="Proteomes" id="UP001446032">
    <property type="component" value="Unassembled WGS sequence"/>
</dbReference>
<reference evidence="2 3" key="1">
    <citation type="submission" date="2024-03" db="EMBL/GenBank/DDBJ databases">
        <title>Human intestinal bacterial collection.</title>
        <authorList>
            <person name="Pauvert C."/>
            <person name="Hitch T.C.A."/>
            <person name="Clavel T."/>
        </authorList>
    </citation>
    <scope>NUCLEOTIDE SEQUENCE [LARGE SCALE GENOMIC DNA]</scope>
    <source>
        <strain evidence="2 3">CLA-AA-H95</strain>
    </source>
</reference>
<comment type="caution">
    <text evidence="2">The sequence shown here is derived from an EMBL/GenBank/DDBJ whole genome shotgun (WGS) entry which is preliminary data.</text>
</comment>
<name>A0ABV1ANF2_9FIRM</name>
<dbReference type="InterPro" id="IPR010897">
    <property type="entry name" value="Spore_II_P"/>
</dbReference>
<gene>
    <name evidence="2" type="ORF">WMO75_15675</name>
</gene>
<proteinExistence type="predicted"/>
<evidence type="ECO:0000256" key="1">
    <source>
        <dbReference type="SAM" id="MobiDB-lite"/>
    </source>
</evidence>
<evidence type="ECO:0000313" key="3">
    <source>
        <dbReference type="Proteomes" id="UP001446032"/>
    </source>
</evidence>
<evidence type="ECO:0000313" key="2">
    <source>
        <dbReference type="EMBL" id="MEQ2359734.1"/>
    </source>
</evidence>
<feature type="region of interest" description="Disordered" evidence="1">
    <location>
        <begin position="78"/>
        <end position="178"/>
    </location>
</feature>
<dbReference type="EMBL" id="JBBMEI010000068">
    <property type="protein sequence ID" value="MEQ2359734.1"/>
    <property type="molecule type" value="Genomic_DNA"/>
</dbReference>
<accession>A0ABV1ANF2</accession>
<keyword evidence="3" id="KW-1185">Reference proteome</keyword>
<protein>
    <submittedName>
        <fullName evidence="2">Stage II sporulation protein P</fullName>
    </submittedName>
</protein>
<organism evidence="2 3">
    <name type="scientific">Blautia intestinihominis</name>
    <dbReference type="NCBI Taxonomy" id="3133152"/>
    <lineage>
        <taxon>Bacteria</taxon>
        <taxon>Bacillati</taxon>
        <taxon>Bacillota</taxon>
        <taxon>Clostridia</taxon>
        <taxon>Lachnospirales</taxon>
        <taxon>Lachnospiraceae</taxon>
        <taxon>Blautia</taxon>
    </lineage>
</organism>
<dbReference type="Pfam" id="PF07454">
    <property type="entry name" value="SpoIIP"/>
    <property type="match status" value="1"/>
</dbReference>
<dbReference type="RefSeq" id="WP_349078457.1">
    <property type="nucleotide sequence ID" value="NZ_JBBMEI010000068.1"/>
</dbReference>
<sequence>MTRTRKTICTLMCLAFFAVLAVMPGSFILQKNVYRQLPLFRFLERKAARDFQRKDPDTYAKIVENHTESLGAMVEKENEEVRDEQEKAVAENSVGQAEDVERKTEDVEPTETTEGVKKTESTVTAEAEPGQAQTEIKTKEEDKQQQKEPSEDENIKQTEKDSEKETDKSQQDKPATVIPEVTQTILASNSIQPAPRIDLSPQTLADYDYLMNQFFIVDSQTTTNADQLNAAELLGEDLTIQKDAAKPQILLYHTHSQEAFVDSKEGEVEDTIIGVGNYLTELLTKNYGYQVIHVTEAFDMESGELDRSAAYDYAGTYLETILEENPSIEVVIDLHRDGVPENRHLVTEINGKSTAQIMFYNGLSYTIARGSLDYLPNPYIQDNLAFSFQMEYQAAQYYPDFYRGIYLAGYRYNLHLRPRSVLVEAGAQTNTVQEVKNAMEPFADILNRVLQD</sequence>
<feature type="compositionally biased region" description="Basic and acidic residues" evidence="1">
    <location>
        <begin position="136"/>
        <end position="171"/>
    </location>
</feature>